<dbReference type="InterPro" id="IPR002213">
    <property type="entry name" value="UDP_glucos_trans"/>
</dbReference>
<feature type="domain" description="Erythromycin biosynthesis protein CIII-like C-terminal" evidence="4">
    <location>
        <begin position="280"/>
        <end position="407"/>
    </location>
</feature>
<dbReference type="Gene3D" id="3.40.50.2000">
    <property type="entry name" value="Glycogen Phosphorylase B"/>
    <property type="match status" value="2"/>
</dbReference>
<reference evidence="6 7" key="1">
    <citation type="submission" date="2023-02" db="EMBL/GenBank/DDBJ databases">
        <title>Streptomyces sp. SCA4-21 with antifungal activity against Fusarium oxysporum f. sp. cubense, Streptomyces sp. SCA2-17 with antifungal activity against Fusarium oxysporum f. sp. cubense.</title>
        <authorList>
            <person name="Qi D."/>
        </authorList>
    </citation>
    <scope>NUCLEOTIDE SEQUENCE [LARGE SCALE GENOMIC DNA]</scope>
    <source>
        <strain evidence="6 7">SCA4-21</strain>
    </source>
</reference>
<proteinExistence type="inferred from homology"/>
<sequence>MRVLFTTLGSPSHGRAQLPLARALAAAGHQVLVVTTPTLAPVFERDDVRVTAGFDDLNPGTFLGSALAEEAGPDGPPDLDRMEAQERQAFQVRVITKVLSGQMASTLLDAVLPLARDFRPDLILRDGMDLGSCLVAETLGIPQLSTPSGSANTYDPAVLLPGLNALRDRHGLATSDDPASLVPHGRIDYVPPAFSFSQHLPASWAYRQTVDVDRGAVLPRWVAELPTDRPMVFAAIGTALPMIRDQAREDASASVMPMPDPVDTLRAMVQGVSQLEGCTVVLSTSGIPVDTDGVPAHVHITDRLPQPLLLESVDLFLTHGGFNSIREAMRTATPLAVLPQFGDQPGNARRVQELGLGRHITDTTPDGIATACREVLADDGIRATARRARLEMLALPEIESAVPDLEKIAG</sequence>
<gene>
    <name evidence="6" type="ORF">PS467_05995</name>
</gene>
<dbReference type="Pfam" id="PF21036">
    <property type="entry name" value="EryCIII-like_N"/>
    <property type="match status" value="1"/>
</dbReference>
<evidence type="ECO:0000259" key="4">
    <source>
        <dbReference type="Pfam" id="PF06722"/>
    </source>
</evidence>
<evidence type="ECO:0000256" key="2">
    <source>
        <dbReference type="ARBA" id="ARBA00022676"/>
    </source>
</evidence>
<keyword evidence="2" id="KW-0328">Glycosyltransferase</keyword>
<keyword evidence="3" id="KW-0808">Transferase</keyword>
<dbReference type="CDD" id="cd03784">
    <property type="entry name" value="GT1_Gtf-like"/>
    <property type="match status" value="1"/>
</dbReference>
<dbReference type="PANTHER" id="PTHR48050:SF13">
    <property type="entry name" value="STEROL 3-BETA-GLUCOSYLTRANSFERASE UGT80A2"/>
    <property type="match status" value="1"/>
</dbReference>
<evidence type="ECO:0000259" key="5">
    <source>
        <dbReference type="Pfam" id="PF21036"/>
    </source>
</evidence>
<dbReference type="EMBL" id="CP117522">
    <property type="protein sequence ID" value="WNE94929.1"/>
    <property type="molecule type" value="Genomic_DNA"/>
</dbReference>
<dbReference type="PANTHER" id="PTHR48050">
    <property type="entry name" value="STEROL 3-BETA-GLUCOSYLTRANSFERASE"/>
    <property type="match status" value="1"/>
</dbReference>
<dbReference type="RefSeq" id="WP_311034327.1">
    <property type="nucleotide sequence ID" value="NZ_CP117522.1"/>
</dbReference>
<dbReference type="InterPro" id="IPR048284">
    <property type="entry name" value="EryCIII-like_N"/>
</dbReference>
<dbReference type="SUPFAM" id="SSF53756">
    <property type="entry name" value="UDP-Glycosyltransferase/glycogen phosphorylase"/>
    <property type="match status" value="1"/>
</dbReference>
<accession>A0ABY9UYI0</accession>
<evidence type="ECO:0000313" key="6">
    <source>
        <dbReference type="EMBL" id="WNE94929.1"/>
    </source>
</evidence>
<dbReference type="Pfam" id="PF06722">
    <property type="entry name" value="EryCIII-like_C"/>
    <property type="match status" value="1"/>
</dbReference>
<dbReference type="InterPro" id="IPR010610">
    <property type="entry name" value="EryCIII-like_C"/>
</dbReference>
<organism evidence="6 7">
    <name type="scientific">Streptomyces luomodiensis</name>
    <dbReference type="NCBI Taxonomy" id="3026192"/>
    <lineage>
        <taxon>Bacteria</taxon>
        <taxon>Bacillati</taxon>
        <taxon>Actinomycetota</taxon>
        <taxon>Actinomycetes</taxon>
        <taxon>Kitasatosporales</taxon>
        <taxon>Streptomycetaceae</taxon>
        <taxon>Streptomyces</taxon>
    </lineage>
</organism>
<feature type="domain" description="Erythromycin biosynthesis protein CIII-like N-terminal" evidence="5">
    <location>
        <begin position="23"/>
        <end position="231"/>
    </location>
</feature>
<evidence type="ECO:0000256" key="1">
    <source>
        <dbReference type="ARBA" id="ARBA00006962"/>
    </source>
</evidence>
<evidence type="ECO:0000256" key="3">
    <source>
        <dbReference type="ARBA" id="ARBA00022679"/>
    </source>
</evidence>
<comment type="similarity">
    <text evidence="1">Belongs to the glycosyltransferase 28 family.</text>
</comment>
<protein>
    <submittedName>
        <fullName evidence="6">Glycosyltransferase</fullName>
    </submittedName>
</protein>
<keyword evidence="7" id="KW-1185">Reference proteome</keyword>
<evidence type="ECO:0000313" key="7">
    <source>
        <dbReference type="Proteomes" id="UP001305606"/>
    </source>
</evidence>
<dbReference type="InterPro" id="IPR050426">
    <property type="entry name" value="Glycosyltransferase_28"/>
</dbReference>
<dbReference type="Proteomes" id="UP001305606">
    <property type="component" value="Chromosome"/>
</dbReference>
<name>A0ABY9UYI0_9ACTN</name>